<dbReference type="PANTHER" id="PTHR11042">
    <property type="entry name" value="EUKARYOTIC TRANSLATION INITIATION FACTOR 2-ALPHA KINASE EIF2-ALPHA KINASE -RELATED"/>
    <property type="match status" value="1"/>
</dbReference>
<gene>
    <name evidence="8" type="ORF">WMSIL1_LOCUS3479</name>
</gene>
<dbReference type="SUPFAM" id="SSF56112">
    <property type="entry name" value="Protein kinase-like (PK-like)"/>
    <property type="match status" value="1"/>
</dbReference>
<evidence type="ECO:0000256" key="3">
    <source>
        <dbReference type="ARBA" id="ARBA00022777"/>
    </source>
</evidence>
<dbReference type="GO" id="GO:0005634">
    <property type="term" value="C:nucleus"/>
    <property type="evidence" value="ECO:0007669"/>
    <property type="project" value="TreeGrafter"/>
</dbReference>
<feature type="region of interest" description="Disordered" evidence="6">
    <location>
        <begin position="1"/>
        <end position="39"/>
    </location>
</feature>
<reference evidence="8 9" key="1">
    <citation type="submission" date="2019-07" db="EMBL/GenBank/DDBJ databases">
        <authorList>
            <person name="Jastrzebski P J."/>
            <person name="Paukszto L."/>
            <person name="Jastrzebski P J."/>
        </authorList>
    </citation>
    <scope>NUCLEOTIDE SEQUENCE [LARGE SCALE GENOMIC DNA]</scope>
    <source>
        <strain evidence="8 9">WMS-il1</strain>
    </source>
</reference>
<dbReference type="InterPro" id="IPR008271">
    <property type="entry name" value="Ser/Thr_kinase_AS"/>
</dbReference>
<dbReference type="PROSITE" id="PS50011">
    <property type="entry name" value="PROTEIN_KINASE_DOM"/>
    <property type="match status" value="1"/>
</dbReference>
<comment type="similarity">
    <text evidence="5">Belongs to the protein kinase superfamily. Ser/Thr protein kinase family. GCN2 subfamily.</text>
</comment>
<dbReference type="InterPro" id="IPR000719">
    <property type="entry name" value="Prot_kinase_dom"/>
</dbReference>
<dbReference type="GO" id="GO:0004672">
    <property type="term" value="F:protein kinase activity"/>
    <property type="evidence" value="ECO:0007669"/>
    <property type="project" value="InterPro"/>
</dbReference>
<keyword evidence="3" id="KW-0418">Kinase</keyword>
<dbReference type="InterPro" id="IPR011009">
    <property type="entry name" value="Kinase-like_dom_sf"/>
</dbReference>
<dbReference type="GO" id="GO:0005737">
    <property type="term" value="C:cytoplasm"/>
    <property type="evidence" value="ECO:0007669"/>
    <property type="project" value="TreeGrafter"/>
</dbReference>
<evidence type="ECO:0000313" key="8">
    <source>
        <dbReference type="EMBL" id="VUZ42791.1"/>
    </source>
</evidence>
<accession>A0A564Y6B6</accession>
<evidence type="ECO:0000256" key="1">
    <source>
        <dbReference type="ARBA" id="ARBA00022679"/>
    </source>
</evidence>
<evidence type="ECO:0000256" key="5">
    <source>
        <dbReference type="ARBA" id="ARBA00037982"/>
    </source>
</evidence>
<proteinExistence type="inferred from homology"/>
<feature type="compositionally biased region" description="Polar residues" evidence="6">
    <location>
        <begin position="9"/>
        <end position="39"/>
    </location>
</feature>
<dbReference type="PROSITE" id="PS00108">
    <property type="entry name" value="PROTEIN_KINASE_ST"/>
    <property type="match status" value="1"/>
</dbReference>
<dbReference type="InterPro" id="IPR050339">
    <property type="entry name" value="CC_SR_Kinase"/>
</dbReference>
<evidence type="ECO:0000259" key="7">
    <source>
        <dbReference type="PROSITE" id="PS50011"/>
    </source>
</evidence>
<dbReference type="Gene3D" id="1.10.510.10">
    <property type="entry name" value="Transferase(Phosphotransferase) domain 1"/>
    <property type="match status" value="1"/>
</dbReference>
<name>A0A564Y6B6_HYMDI</name>
<evidence type="ECO:0000256" key="6">
    <source>
        <dbReference type="SAM" id="MobiDB-lite"/>
    </source>
</evidence>
<evidence type="ECO:0000313" key="9">
    <source>
        <dbReference type="Proteomes" id="UP000321570"/>
    </source>
</evidence>
<keyword evidence="1" id="KW-0808">Transferase</keyword>
<dbReference type="Gene3D" id="3.30.200.20">
    <property type="entry name" value="Phosphorylase Kinase, domain 1"/>
    <property type="match status" value="1"/>
</dbReference>
<feature type="domain" description="Protein kinase" evidence="7">
    <location>
        <begin position="163"/>
        <end position="470"/>
    </location>
</feature>
<dbReference type="PANTHER" id="PTHR11042:SF190">
    <property type="entry name" value="MITOSIS INHIBITOR PROTEIN KINASE MIK1"/>
    <property type="match status" value="1"/>
</dbReference>
<dbReference type="Proteomes" id="UP000321570">
    <property type="component" value="Unassembled WGS sequence"/>
</dbReference>
<keyword evidence="4" id="KW-0067">ATP-binding</keyword>
<evidence type="ECO:0000256" key="4">
    <source>
        <dbReference type="ARBA" id="ARBA00022840"/>
    </source>
</evidence>
<keyword evidence="2" id="KW-0547">Nucleotide-binding</keyword>
<keyword evidence="9" id="KW-1185">Reference proteome</keyword>
<protein>
    <recommendedName>
        <fullName evidence="7">Protein kinase domain-containing protein</fullName>
    </recommendedName>
</protein>
<evidence type="ECO:0000256" key="2">
    <source>
        <dbReference type="ARBA" id="ARBA00022741"/>
    </source>
</evidence>
<dbReference type="GO" id="GO:0005524">
    <property type="term" value="F:ATP binding"/>
    <property type="evidence" value="ECO:0007669"/>
    <property type="project" value="UniProtKB-KW"/>
</dbReference>
<sequence length="474" mass="54230">MRPRKEFIEQSTPQRFRSPLRSRSNEPNAGTGTDLNTFTSLSPVNPLSLSAAEDSKFVEVHSDFSQRYSQICENDGKQLLSVISWRSLPEDVLQRQCSSIIKSLKARMELLDDNLESQLVNFSIHSANQFVGMGRKSDDPNENENLRMLFDGVFDSARIHSDYQNFNQINSTKFAKIYSARHVKSGRTVCLKCSCYSRYGDRLSKEEVLKEIQALSIVRHSNIVKYMDSWLESGMLVVLEEYCFGGSLFQFMFPKRDGVQNFSYHDTGINGRSDELDFAERTLKPSVLKRLFVDIIKALHYLHIKKDMVHADVKPSNIMIQIPSVVFDSYSVDEFTVTESIKNTIRALDVGNHSGVVFKLTDFGRSKPRMPKSGDDWDFDIGDGRYSPFLEKLSKKFSMGLDIYALGLTLYQAAGGCMNQDYLTRFKEGKMEIDDLEHIPLELRSVVMHMLRPKSVDRPKISNLLKHCSRLRLD</sequence>
<dbReference type="Pfam" id="PF00069">
    <property type="entry name" value="Pkinase"/>
    <property type="match status" value="1"/>
</dbReference>
<dbReference type="AlphaFoldDB" id="A0A564Y6B6"/>
<dbReference type="SMART" id="SM00220">
    <property type="entry name" value="S_TKc"/>
    <property type="match status" value="1"/>
</dbReference>
<dbReference type="EMBL" id="CABIJS010000110">
    <property type="protein sequence ID" value="VUZ42791.1"/>
    <property type="molecule type" value="Genomic_DNA"/>
</dbReference>
<organism evidence="8 9">
    <name type="scientific">Hymenolepis diminuta</name>
    <name type="common">Rat tapeworm</name>
    <dbReference type="NCBI Taxonomy" id="6216"/>
    <lineage>
        <taxon>Eukaryota</taxon>
        <taxon>Metazoa</taxon>
        <taxon>Spiralia</taxon>
        <taxon>Lophotrochozoa</taxon>
        <taxon>Platyhelminthes</taxon>
        <taxon>Cestoda</taxon>
        <taxon>Eucestoda</taxon>
        <taxon>Cyclophyllidea</taxon>
        <taxon>Hymenolepididae</taxon>
        <taxon>Hymenolepis</taxon>
    </lineage>
</organism>